<evidence type="ECO:0000256" key="4">
    <source>
        <dbReference type="ARBA" id="ARBA00025742"/>
    </source>
</evidence>
<dbReference type="InterPro" id="IPR004843">
    <property type="entry name" value="Calcineurin-like_PHP"/>
</dbReference>
<keyword evidence="2" id="KW-0378">Hydrolase</keyword>
<dbReference type="InterPro" id="IPR026575">
    <property type="entry name" value="GpdQ/CpdA-like"/>
</dbReference>
<dbReference type="GO" id="GO:0004112">
    <property type="term" value="F:cyclic-nucleotide phosphodiesterase activity"/>
    <property type="evidence" value="ECO:0007669"/>
    <property type="project" value="InterPro"/>
</dbReference>
<evidence type="ECO:0000313" key="7">
    <source>
        <dbReference type="Proteomes" id="UP000284202"/>
    </source>
</evidence>
<evidence type="ECO:0000256" key="3">
    <source>
        <dbReference type="ARBA" id="ARBA00023004"/>
    </source>
</evidence>
<dbReference type="CDD" id="cd07402">
    <property type="entry name" value="MPP_GpdQ"/>
    <property type="match status" value="1"/>
</dbReference>
<dbReference type="RefSeq" id="WP_119746829.1">
    <property type="nucleotide sequence ID" value="NZ_QZCG01000003.1"/>
</dbReference>
<dbReference type="EMBL" id="QZCG01000003">
    <property type="protein sequence ID" value="RJE87251.1"/>
    <property type="molecule type" value="Genomic_DNA"/>
</dbReference>
<evidence type="ECO:0000256" key="1">
    <source>
        <dbReference type="ARBA" id="ARBA00022723"/>
    </source>
</evidence>
<reference evidence="7" key="1">
    <citation type="submission" date="2018-09" db="EMBL/GenBank/DDBJ databases">
        <title>Acidovorax cavernicola nov. sp. isolated from Gruta de las Maravillas (Aracena, Spain).</title>
        <authorList>
            <person name="Jurado V."/>
            <person name="Gutierrez-Patricio S."/>
            <person name="Gonzalez-Pimentel J.L."/>
            <person name="Miller A.Z."/>
            <person name="Laiz L."/>
            <person name="Saiz-Jimenez C."/>
        </authorList>
    </citation>
    <scope>NUCLEOTIDE SEQUENCE [LARGE SCALE GENOMIC DNA]</scope>
    <source>
        <strain evidence="7">1011MAR3C25</strain>
    </source>
</reference>
<dbReference type="GO" id="GO:0046872">
    <property type="term" value="F:metal ion binding"/>
    <property type="evidence" value="ECO:0007669"/>
    <property type="project" value="UniProtKB-KW"/>
</dbReference>
<keyword evidence="7" id="KW-1185">Reference proteome</keyword>
<dbReference type="Pfam" id="PF00149">
    <property type="entry name" value="Metallophos"/>
    <property type="match status" value="1"/>
</dbReference>
<keyword evidence="1" id="KW-0479">Metal-binding</keyword>
<accession>A0A418T224</accession>
<comment type="caution">
    <text evidence="6">The sequence shown here is derived from an EMBL/GenBank/DDBJ whole genome shotgun (WGS) entry which is preliminary data.</text>
</comment>
<dbReference type="SUPFAM" id="SSF56300">
    <property type="entry name" value="Metallo-dependent phosphatases"/>
    <property type="match status" value="1"/>
</dbReference>
<name>A0A418T224_9RHOB</name>
<dbReference type="PANTHER" id="PTHR42988">
    <property type="entry name" value="PHOSPHOHYDROLASE"/>
    <property type="match status" value="1"/>
</dbReference>
<feature type="domain" description="Calcineurin-like phosphoesterase" evidence="5">
    <location>
        <begin position="3"/>
        <end position="196"/>
    </location>
</feature>
<organism evidence="6 7">
    <name type="scientific">Paracoccus onubensis</name>
    <dbReference type="NCBI Taxonomy" id="1675788"/>
    <lineage>
        <taxon>Bacteria</taxon>
        <taxon>Pseudomonadati</taxon>
        <taxon>Pseudomonadota</taxon>
        <taxon>Alphaproteobacteria</taxon>
        <taxon>Rhodobacterales</taxon>
        <taxon>Paracoccaceae</taxon>
        <taxon>Paracoccus</taxon>
    </lineage>
</organism>
<evidence type="ECO:0000313" key="6">
    <source>
        <dbReference type="EMBL" id="RJE87251.1"/>
    </source>
</evidence>
<proteinExistence type="inferred from homology"/>
<evidence type="ECO:0000256" key="2">
    <source>
        <dbReference type="ARBA" id="ARBA00022801"/>
    </source>
</evidence>
<protein>
    <submittedName>
        <fullName evidence="6">Phosphodiesterase</fullName>
    </submittedName>
</protein>
<gene>
    <name evidence="6" type="ORF">D3P04_05780</name>
</gene>
<dbReference type="OrthoDB" id="651281at2"/>
<evidence type="ECO:0000259" key="5">
    <source>
        <dbReference type="Pfam" id="PF00149"/>
    </source>
</evidence>
<dbReference type="AlphaFoldDB" id="A0A418T224"/>
<dbReference type="Proteomes" id="UP000284202">
    <property type="component" value="Unassembled WGS sequence"/>
</dbReference>
<comment type="similarity">
    <text evidence="4">Belongs to the cyclic nucleotide phosphodiesterase class-III family.</text>
</comment>
<sequence>MKKLVWLTDLHLVEQGRDWPQGVDPLARLRFCLDEIQAFHSDAERLVISGDLIQIGNPGAYGILREELTRISMPYRLLVGNHDNREAMLTSFPELSSVDGFIQGVEDVGNVRLLYLDTLAAEGKHHGELCPVRMQWIGEQIRSADERSLLIFLHHPPCDIGVPALDRLSLVDSDELGDLIRAREAPTHLFCGHVHRNASGLWAGYPLAALKSLHVQFELDLTGSNLIRGDEPPGYAVVLIKPNGIIVNYRDIPAL</sequence>
<dbReference type="PANTHER" id="PTHR42988:SF2">
    <property type="entry name" value="CYCLIC NUCLEOTIDE PHOSPHODIESTERASE CBUA0032-RELATED"/>
    <property type="match status" value="1"/>
</dbReference>
<dbReference type="Gene3D" id="3.60.21.10">
    <property type="match status" value="1"/>
</dbReference>
<dbReference type="InterPro" id="IPR050884">
    <property type="entry name" value="CNP_phosphodiesterase-III"/>
</dbReference>
<dbReference type="InterPro" id="IPR029052">
    <property type="entry name" value="Metallo-depent_PP-like"/>
</dbReference>
<keyword evidence="3" id="KW-0408">Iron</keyword>